<dbReference type="InterPro" id="IPR006561">
    <property type="entry name" value="DZF_dom"/>
</dbReference>
<dbReference type="GO" id="GO:0071011">
    <property type="term" value="C:precatalytic spliceosome"/>
    <property type="evidence" value="ECO:0007669"/>
    <property type="project" value="TreeGrafter"/>
</dbReference>
<dbReference type="Proteomes" id="UP000261540">
    <property type="component" value="Unplaced"/>
</dbReference>
<evidence type="ECO:0000313" key="3">
    <source>
        <dbReference type="Proteomes" id="UP000261540"/>
    </source>
</evidence>
<accession>A0A3B3S4F9</accession>
<evidence type="ECO:0000259" key="1">
    <source>
        <dbReference type="PROSITE" id="PS51703"/>
    </source>
</evidence>
<reference evidence="2" key="1">
    <citation type="submission" date="2025-08" db="UniProtKB">
        <authorList>
            <consortium name="Ensembl"/>
        </authorList>
    </citation>
    <scope>IDENTIFICATION</scope>
</reference>
<protein>
    <recommendedName>
        <fullName evidence="1">DZF domain-containing protein</fullName>
    </recommendedName>
</protein>
<dbReference type="STRING" id="1676925.ENSPKIP00000025634"/>
<feature type="domain" description="DZF" evidence="1">
    <location>
        <begin position="1"/>
        <end position="114"/>
    </location>
</feature>
<dbReference type="AlphaFoldDB" id="A0A3B3S4F9"/>
<reference evidence="2" key="2">
    <citation type="submission" date="2025-09" db="UniProtKB">
        <authorList>
            <consortium name="Ensembl"/>
        </authorList>
    </citation>
    <scope>IDENTIFICATION</scope>
</reference>
<dbReference type="PANTHER" id="PTHR45762">
    <property type="entry name" value="ZINC FINGER RNA-BINDING PROTEIN"/>
    <property type="match status" value="1"/>
</dbReference>
<name>A0A3B3S4F9_9TELE</name>
<dbReference type="Ensembl" id="ENSPKIT00000006371.1">
    <property type="protein sequence ID" value="ENSPKIP00000025634.1"/>
    <property type="gene ID" value="ENSPKIG00000008436.1"/>
</dbReference>
<organism evidence="2 3">
    <name type="scientific">Paramormyrops kingsleyae</name>
    <dbReference type="NCBI Taxonomy" id="1676925"/>
    <lineage>
        <taxon>Eukaryota</taxon>
        <taxon>Metazoa</taxon>
        <taxon>Chordata</taxon>
        <taxon>Craniata</taxon>
        <taxon>Vertebrata</taxon>
        <taxon>Euteleostomi</taxon>
        <taxon>Actinopterygii</taxon>
        <taxon>Neopterygii</taxon>
        <taxon>Teleostei</taxon>
        <taxon>Osteoglossocephala</taxon>
        <taxon>Osteoglossomorpha</taxon>
        <taxon>Osteoglossiformes</taxon>
        <taxon>Mormyridae</taxon>
        <taxon>Paramormyrops</taxon>
    </lineage>
</organism>
<dbReference type="PANTHER" id="PTHR45762:SF4">
    <property type="entry name" value="INTERLEUKIN ENHANCER-BINDING FACTOR 3"/>
    <property type="match status" value="1"/>
</dbReference>
<dbReference type="GO" id="GO:0003727">
    <property type="term" value="F:single-stranded RNA binding"/>
    <property type="evidence" value="ECO:0007669"/>
    <property type="project" value="TreeGrafter"/>
</dbReference>
<evidence type="ECO:0000313" key="2">
    <source>
        <dbReference type="Ensembl" id="ENSPKIP00000025634.1"/>
    </source>
</evidence>
<proteinExistence type="predicted"/>
<dbReference type="GeneTree" id="ENSGT00940000154687"/>
<dbReference type="Gene3D" id="1.10.1410.40">
    <property type="match status" value="1"/>
</dbReference>
<keyword evidence="3" id="KW-1185">Reference proteome</keyword>
<dbReference type="PROSITE" id="PS51703">
    <property type="entry name" value="DZF"/>
    <property type="match status" value="1"/>
</dbReference>
<dbReference type="InterPro" id="IPR049402">
    <property type="entry name" value="DZF_dom_C"/>
</dbReference>
<dbReference type="Pfam" id="PF20965">
    <property type="entry name" value="DZF_C"/>
    <property type="match status" value="1"/>
</dbReference>
<sequence>MELLCEKAIGTGIRPMGAGEALRRVLECLASGILLQGNPGLPCGHYFTAEQQRENITQSAQLLVGCRGATRAPLPQCKVFTIHIARTLDRTRRTSASIMEQVASPATAPLTPVR</sequence>
<dbReference type="GO" id="GO:0003725">
    <property type="term" value="F:double-stranded RNA binding"/>
    <property type="evidence" value="ECO:0007669"/>
    <property type="project" value="TreeGrafter"/>
</dbReference>